<name>A0A5B6UI69_9ROSI</name>
<evidence type="ECO:0000256" key="3">
    <source>
        <dbReference type="ARBA" id="ARBA00023015"/>
    </source>
</evidence>
<accession>A0A5B6UI69</accession>
<dbReference type="InterPro" id="IPR015300">
    <property type="entry name" value="DNA-bd_pseudobarrel_sf"/>
</dbReference>
<sequence length="211" mass="23340">MHGLGAQEVEFVSGVTPKNVSYVMVVKGYNKYFAGIPRCFTEEAGLGKVSMVMIRGPKGGMWPMMTTFSSKQVLLSVGWSEFLHENEIVIGDTLLFEHVPNTGHLIHVHSVPASFAKETSLAEEPSTVIKDSEGRKWELNILVDAKSNVRLGAGWSQFVLENKLEAGDTISFQHIPNTGNVIYFKIISKARAANYGDGRNMRKNGFFTKLT</sequence>
<dbReference type="GO" id="GO:0003677">
    <property type="term" value="F:DNA binding"/>
    <property type="evidence" value="ECO:0007669"/>
    <property type="project" value="UniProtKB-KW"/>
</dbReference>
<evidence type="ECO:0000256" key="1">
    <source>
        <dbReference type="ARBA" id="ARBA00004123"/>
    </source>
</evidence>
<dbReference type="PROSITE" id="PS50863">
    <property type="entry name" value="B3"/>
    <property type="match status" value="2"/>
</dbReference>
<evidence type="ECO:0000256" key="2">
    <source>
        <dbReference type="ARBA" id="ARBA00022737"/>
    </source>
</evidence>
<evidence type="ECO:0000256" key="4">
    <source>
        <dbReference type="ARBA" id="ARBA00023125"/>
    </source>
</evidence>
<evidence type="ECO:0000256" key="5">
    <source>
        <dbReference type="ARBA" id="ARBA00023163"/>
    </source>
</evidence>
<comment type="subcellular location">
    <subcellularLocation>
        <location evidence="1">Nucleus</location>
    </subcellularLocation>
</comment>
<dbReference type="SUPFAM" id="SSF101936">
    <property type="entry name" value="DNA-binding pseudobarrel domain"/>
    <property type="match status" value="2"/>
</dbReference>
<evidence type="ECO:0000313" key="9">
    <source>
        <dbReference type="Proteomes" id="UP000325315"/>
    </source>
</evidence>
<evidence type="ECO:0000259" key="7">
    <source>
        <dbReference type="PROSITE" id="PS50863"/>
    </source>
</evidence>
<dbReference type="SMART" id="SM01019">
    <property type="entry name" value="B3"/>
    <property type="match status" value="2"/>
</dbReference>
<dbReference type="Pfam" id="PF02362">
    <property type="entry name" value="B3"/>
    <property type="match status" value="2"/>
</dbReference>
<dbReference type="Proteomes" id="UP000325315">
    <property type="component" value="Unassembled WGS sequence"/>
</dbReference>
<evidence type="ECO:0000256" key="6">
    <source>
        <dbReference type="ARBA" id="ARBA00023242"/>
    </source>
</evidence>
<dbReference type="InterPro" id="IPR003340">
    <property type="entry name" value="B3_DNA-bd"/>
</dbReference>
<feature type="domain" description="TF-B3" evidence="7">
    <location>
        <begin position="19"/>
        <end position="109"/>
    </location>
</feature>
<feature type="domain" description="TF-B3" evidence="7">
    <location>
        <begin position="111"/>
        <end position="190"/>
    </location>
</feature>
<dbReference type="EMBL" id="SMMG02000011">
    <property type="protein sequence ID" value="KAA3457479.1"/>
    <property type="molecule type" value="Genomic_DNA"/>
</dbReference>
<dbReference type="InterPro" id="IPR039218">
    <property type="entry name" value="REM_fam"/>
</dbReference>
<protein>
    <submittedName>
        <fullName evidence="8">B3 domain-containing protein REM13-like isoform X1</fullName>
    </submittedName>
</protein>
<keyword evidence="9" id="KW-1185">Reference proteome</keyword>
<reference evidence="9" key="1">
    <citation type="journal article" date="2019" name="Plant Biotechnol. J.">
        <title>Genome sequencing of the Australian wild diploid species Gossypium australe highlights disease resistance and delayed gland morphogenesis.</title>
        <authorList>
            <person name="Cai Y."/>
            <person name="Cai X."/>
            <person name="Wang Q."/>
            <person name="Wang P."/>
            <person name="Zhang Y."/>
            <person name="Cai C."/>
            <person name="Xu Y."/>
            <person name="Wang K."/>
            <person name="Zhou Z."/>
            <person name="Wang C."/>
            <person name="Geng S."/>
            <person name="Li B."/>
            <person name="Dong Q."/>
            <person name="Hou Y."/>
            <person name="Wang H."/>
            <person name="Ai P."/>
            <person name="Liu Z."/>
            <person name="Yi F."/>
            <person name="Sun M."/>
            <person name="An G."/>
            <person name="Cheng J."/>
            <person name="Zhang Y."/>
            <person name="Shi Q."/>
            <person name="Xie Y."/>
            <person name="Shi X."/>
            <person name="Chang Y."/>
            <person name="Huang F."/>
            <person name="Chen Y."/>
            <person name="Hong S."/>
            <person name="Mi L."/>
            <person name="Sun Q."/>
            <person name="Zhang L."/>
            <person name="Zhou B."/>
            <person name="Peng R."/>
            <person name="Zhang X."/>
            <person name="Liu F."/>
        </authorList>
    </citation>
    <scope>NUCLEOTIDE SEQUENCE [LARGE SCALE GENOMIC DNA]</scope>
    <source>
        <strain evidence="9">cv. PA1801</strain>
    </source>
</reference>
<dbReference type="PANTHER" id="PTHR31674">
    <property type="entry name" value="B3 DOMAIN-CONTAINING PROTEIN REM-LIKE 3-RELATED"/>
    <property type="match status" value="1"/>
</dbReference>
<comment type="caution">
    <text evidence="8">The sequence shown here is derived from an EMBL/GenBank/DDBJ whole genome shotgun (WGS) entry which is preliminary data.</text>
</comment>
<keyword evidence="4" id="KW-0238">DNA-binding</keyword>
<dbReference type="Gene3D" id="2.40.330.10">
    <property type="entry name" value="DNA-binding pseudobarrel domain"/>
    <property type="match status" value="2"/>
</dbReference>
<keyword evidence="2" id="KW-0677">Repeat</keyword>
<proteinExistence type="predicted"/>
<dbReference type="OrthoDB" id="635132at2759"/>
<dbReference type="CDD" id="cd10017">
    <property type="entry name" value="B3_DNA"/>
    <property type="match status" value="2"/>
</dbReference>
<organism evidence="8 9">
    <name type="scientific">Gossypium australe</name>
    <dbReference type="NCBI Taxonomy" id="47621"/>
    <lineage>
        <taxon>Eukaryota</taxon>
        <taxon>Viridiplantae</taxon>
        <taxon>Streptophyta</taxon>
        <taxon>Embryophyta</taxon>
        <taxon>Tracheophyta</taxon>
        <taxon>Spermatophyta</taxon>
        <taxon>Magnoliopsida</taxon>
        <taxon>eudicotyledons</taxon>
        <taxon>Gunneridae</taxon>
        <taxon>Pentapetalae</taxon>
        <taxon>rosids</taxon>
        <taxon>malvids</taxon>
        <taxon>Malvales</taxon>
        <taxon>Malvaceae</taxon>
        <taxon>Malvoideae</taxon>
        <taxon>Gossypium</taxon>
    </lineage>
</organism>
<evidence type="ECO:0000313" key="8">
    <source>
        <dbReference type="EMBL" id="KAA3457479.1"/>
    </source>
</evidence>
<dbReference type="PANTHER" id="PTHR31674:SF62">
    <property type="entry name" value="B3 DOMAIN-CONTAINING PROTEIN REM14-RELATED"/>
    <property type="match status" value="1"/>
</dbReference>
<keyword evidence="6" id="KW-0539">Nucleus</keyword>
<dbReference type="AlphaFoldDB" id="A0A5B6UI69"/>
<keyword evidence="3" id="KW-0805">Transcription regulation</keyword>
<keyword evidence="5" id="KW-0804">Transcription</keyword>
<gene>
    <name evidence="8" type="ORF">EPI10_004155</name>
</gene>
<dbReference type="GO" id="GO:0005634">
    <property type="term" value="C:nucleus"/>
    <property type="evidence" value="ECO:0007669"/>
    <property type="project" value="UniProtKB-SubCell"/>
</dbReference>